<dbReference type="GO" id="GO:0004022">
    <property type="term" value="F:alcohol dehydrogenase (NAD+) activity"/>
    <property type="evidence" value="ECO:0007669"/>
    <property type="project" value="UniProtKB-EC"/>
</dbReference>
<keyword evidence="4 6" id="KW-0862">Zinc</keyword>
<dbReference type="CDD" id="cd08298">
    <property type="entry name" value="CAD2"/>
    <property type="match status" value="1"/>
</dbReference>
<evidence type="ECO:0000259" key="7">
    <source>
        <dbReference type="SMART" id="SM00829"/>
    </source>
</evidence>
<protein>
    <submittedName>
        <fullName evidence="8 9">Alcohol dehydrogenase</fullName>
        <ecNumber evidence="8">1.1.1.1</ecNumber>
    </submittedName>
</protein>
<dbReference type="GO" id="GO:0043168">
    <property type="term" value="F:anion binding"/>
    <property type="evidence" value="ECO:0007669"/>
    <property type="project" value="UniProtKB-ARBA"/>
</dbReference>
<dbReference type="InterPro" id="IPR013154">
    <property type="entry name" value="ADH-like_N"/>
</dbReference>
<comment type="similarity">
    <text evidence="2 6">Belongs to the zinc-containing alcohol dehydrogenase family.</text>
</comment>
<comment type="cofactor">
    <cofactor evidence="1 6">
        <name>Zn(2+)</name>
        <dbReference type="ChEBI" id="CHEBI:29105"/>
    </cofactor>
</comment>
<reference evidence="8" key="2">
    <citation type="submission" date="2004-02" db="EMBL/GenBank/DDBJ databases">
        <authorList>
            <person name="Fuetterer O."/>
            <person name="Angelov A."/>
            <person name="Liesegang H."/>
            <person name="Gottschalk G."/>
            <person name="Schleper C."/>
            <person name="Schepers B."/>
            <person name="Dock C."/>
            <person name="Antranikian G."/>
            <person name="Liebl W."/>
        </authorList>
    </citation>
    <scope>NUCLEOTIDE SEQUENCE</scope>
    <source>
        <strain evidence="8">DSM 9790</strain>
    </source>
</reference>
<evidence type="ECO:0000313" key="9">
    <source>
        <dbReference type="EMBL" id="SMD31098.1"/>
    </source>
</evidence>
<dbReference type="OrthoDB" id="73567at2157"/>
<proteinExistence type="inferred from homology"/>
<dbReference type="EMBL" id="FWYE01000002">
    <property type="protein sequence ID" value="SMD31098.1"/>
    <property type="molecule type" value="Genomic_DNA"/>
</dbReference>
<evidence type="ECO:0000313" key="8">
    <source>
        <dbReference type="EMBL" id="AAT43834.1"/>
    </source>
</evidence>
<dbReference type="FunCoup" id="Q6KZL8">
    <property type="interactions" value="60"/>
</dbReference>
<dbReference type="Gene3D" id="3.90.180.10">
    <property type="entry name" value="Medium-chain alcohol dehydrogenases, catalytic domain"/>
    <property type="match status" value="1"/>
</dbReference>
<evidence type="ECO:0000256" key="1">
    <source>
        <dbReference type="ARBA" id="ARBA00001947"/>
    </source>
</evidence>
<dbReference type="Pfam" id="PF00107">
    <property type="entry name" value="ADH_zinc_N"/>
    <property type="match status" value="1"/>
</dbReference>
<dbReference type="GeneID" id="2844004"/>
<keyword evidence="3 6" id="KW-0479">Metal-binding</keyword>
<dbReference type="PANTHER" id="PTHR42940">
    <property type="entry name" value="ALCOHOL DEHYDROGENASE 1-RELATED"/>
    <property type="match status" value="1"/>
</dbReference>
<dbReference type="GO" id="GO:0005737">
    <property type="term" value="C:cytoplasm"/>
    <property type="evidence" value="ECO:0007669"/>
    <property type="project" value="TreeGrafter"/>
</dbReference>
<dbReference type="HOGENOM" id="CLU_026673_20_1_2"/>
<dbReference type="RefSeq" id="WP_011178050.1">
    <property type="nucleotide sequence ID" value="NC_005877.1"/>
</dbReference>
<reference evidence="8 10" key="1">
    <citation type="journal article" date="2004" name="Proc. Natl. Acad. Sci. U.S.A.">
        <title>Genome sequence of Picrophilus torridus and its implications for life around pH 0.</title>
        <authorList>
            <person name="Futterer O."/>
            <person name="Angelov A."/>
            <person name="Liesegang H."/>
            <person name="Gottschalk G."/>
            <person name="Schleper C."/>
            <person name="Schepers B."/>
            <person name="Dock C."/>
            <person name="Antranikian G."/>
            <person name="Liebl W."/>
        </authorList>
    </citation>
    <scope>NUCLEOTIDE SEQUENCE [LARGE SCALE GENOMIC DNA]</scope>
    <source>
        <strain evidence="10">ATCC 700027 / DSM 9790 / JCM 10055 / NBRC 100828</strain>
        <strain evidence="8">DSM 9790</strain>
    </source>
</reference>
<dbReference type="InterPro" id="IPR013149">
    <property type="entry name" value="ADH-like_C"/>
</dbReference>
<dbReference type="InterPro" id="IPR002328">
    <property type="entry name" value="ADH_Zn_CS"/>
</dbReference>
<keyword evidence="11" id="KW-1185">Reference proteome</keyword>
<dbReference type="Gene3D" id="3.40.50.720">
    <property type="entry name" value="NAD(P)-binding Rossmann-like Domain"/>
    <property type="match status" value="1"/>
</dbReference>
<dbReference type="PANTHER" id="PTHR42940:SF8">
    <property type="entry name" value="VACUOLAR PROTEIN SORTING-ASSOCIATED PROTEIN 11"/>
    <property type="match status" value="1"/>
</dbReference>
<dbReference type="InterPro" id="IPR011032">
    <property type="entry name" value="GroES-like_sf"/>
</dbReference>
<dbReference type="InterPro" id="IPR036291">
    <property type="entry name" value="NAD(P)-bd_dom_sf"/>
</dbReference>
<dbReference type="GO" id="GO:0044281">
    <property type="term" value="P:small molecule metabolic process"/>
    <property type="evidence" value="ECO:0007669"/>
    <property type="project" value="UniProtKB-ARBA"/>
</dbReference>
<dbReference type="EMBL" id="AE017261">
    <property type="protein sequence ID" value="AAT43834.1"/>
    <property type="molecule type" value="Genomic_DNA"/>
</dbReference>
<feature type="domain" description="Enoyl reductase (ER)" evidence="7">
    <location>
        <begin position="15"/>
        <end position="333"/>
    </location>
</feature>
<dbReference type="Proteomes" id="UP000000438">
    <property type="component" value="Chromosome"/>
</dbReference>
<dbReference type="PROSITE" id="PS00059">
    <property type="entry name" value="ADH_ZINC"/>
    <property type="match status" value="1"/>
</dbReference>
<dbReference type="InterPro" id="IPR020843">
    <property type="entry name" value="ER"/>
</dbReference>
<evidence type="ECO:0000256" key="6">
    <source>
        <dbReference type="RuleBase" id="RU361277"/>
    </source>
</evidence>
<dbReference type="EC" id="1.1.1.1" evidence="8"/>
<accession>A0A8G2FX84</accession>
<organism evidence="8 10">
    <name type="scientific">Picrophilus torridus (strain ATCC 700027 / DSM 9790 / JCM 10055 / NBRC 100828 / KAW 2/3)</name>
    <dbReference type="NCBI Taxonomy" id="1122961"/>
    <lineage>
        <taxon>Archaea</taxon>
        <taxon>Methanobacteriati</taxon>
        <taxon>Thermoplasmatota</taxon>
        <taxon>Thermoplasmata</taxon>
        <taxon>Thermoplasmatales</taxon>
        <taxon>Picrophilaceae</taxon>
        <taxon>Picrophilus</taxon>
    </lineage>
</organism>
<dbReference type="GO" id="GO:0030554">
    <property type="term" value="F:adenyl nucleotide binding"/>
    <property type="evidence" value="ECO:0007669"/>
    <property type="project" value="UniProtKB-ARBA"/>
</dbReference>
<sequence length="336" mass="36614">MKAMVLEKVGKVEENPLKYKDVDIKKPEGFEILIKNLACGVCHSNLHMIEGDWVQYGLPGKSNIIPGHEIIGRVEELGDNVTDLKKGDIVGLQPLYSACGKCEYCLSGREHLCPYGKWTGETVDGGYAEYMIADSRYVNKVPSNIDPVNAPLFCPGVTAYTAVKKAELSPDKTVYIVGIGGVGHIALQIAKLYGSRVVAVTTSKNHEDLAYKMGADDVVIMDRNYENADMLAKTADAAIIFAPADAAIKNSIKFVKDGGVVVQGVRGNQGEFDFTRELKIKGSKIGTRQDMNEVLKLAADGKIKVESKTYKLEEANEALKALKHGEVNGRAVLKMY</sequence>
<evidence type="ECO:0000313" key="11">
    <source>
        <dbReference type="Proteomes" id="UP000192315"/>
    </source>
</evidence>
<evidence type="ECO:0000256" key="4">
    <source>
        <dbReference type="ARBA" id="ARBA00022833"/>
    </source>
</evidence>
<evidence type="ECO:0000256" key="5">
    <source>
        <dbReference type="ARBA" id="ARBA00023002"/>
    </source>
</evidence>
<dbReference type="STRING" id="263820.PTO1249"/>
<name>Q6KZL8_PICTO</name>
<dbReference type="eggNOG" id="arCOG01455">
    <property type="taxonomic scope" value="Archaea"/>
</dbReference>
<dbReference type="InParanoid" id="Q6KZL8"/>
<dbReference type="InterPro" id="IPR014187">
    <property type="entry name" value="ADH_Zn_typ-2"/>
</dbReference>
<evidence type="ECO:0000256" key="3">
    <source>
        <dbReference type="ARBA" id="ARBA00022723"/>
    </source>
</evidence>
<reference evidence="9 11" key="3">
    <citation type="submission" date="2017-04" db="EMBL/GenBank/DDBJ databases">
        <authorList>
            <person name="Varghese N."/>
            <person name="Submissions S."/>
        </authorList>
    </citation>
    <scope>NUCLEOTIDE SEQUENCE [LARGE SCALE GENOMIC DNA]</scope>
    <source>
        <strain evidence="9 11">DSM 9789</strain>
    </source>
</reference>
<dbReference type="GO" id="GO:0008270">
    <property type="term" value="F:zinc ion binding"/>
    <property type="evidence" value="ECO:0007669"/>
    <property type="project" value="InterPro"/>
</dbReference>
<dbReference type="KEGG" id="pto:PTO1249"/>
<gene>
    <name evidence="8" type="ordered locus">PTO1249</name>
    <name evidence="9" type="ORF">SAMN02745355_1018</name>
</gene>
<dbReference type="SUPFAM" id="SSF51735">
    <property type="entry name" value="NAD(P)-binding Rossmann-fold domains"/>
    <property type="match status" value="1"/>
</dbReference>
<dbReference type="PaxDb" id="263820-PTO1249"/>
<accession>Q6KZL8</accession>
<dbReference type="Pfam" id="PF08240">
    <property type="entry name" value="ADH_N"/>
    <property type="match status" value="1"/>
</dbReference>
<dbReference type="Proteomes" id="UP000192315">
    <property type="component" value="Unassembled WGS sequence"/>
</dbReference>
<evidence type="ECO:0000256" key="2">
    <source>
        <dbReference type="ARBA" id="ARBA00008072"/>
    </source>
</evidence>
<dbReference type="SUPFAM" id="SSF50129">
    <property type="entry name" value="GroES-like"/>
    <property type="match status" value="1"/>
</dbReference>
<dbReference type="SMART" id="SM00829">
    <property type="entry name" value="PKS_ER"/>
    <property type="match status" value="1"/>
</dbReference>
<dbReference type="AlphaFoldDB" id="Q6KZL8"/>
<evidence type="ECO:0000313" key="10">
    <source>
        <dbReference type="Proteomes" id="UP000000438"/>
    </source>
</evidence>
<keyword evidence="5 8" id="KW-0560">Oxidoreductase</keyword>